<dbReference type="Gene3D" id="2.160.20.10">
    <property type="entry name" value="Single-stranded right-handed beta-helix, Pectin lyase-like"/>
    <property type="match status" value="1"/>
</dbReference>
<evidence type="ECO:0000313" key="3">
    <source>
        <dbReference type="Proteomes" id="UP000239724"/>
    </source>
</evidence>
<dbReference type="AlphaFoldDB" id="A0A2S6NIA5"/>
<keyword evidence="3" id="KW-1185">Reference proteome</keyword>
<dbReference type="Pfam" id="PF12708">
    <property type="entry name" value="Pect-lyase_RHGA_epim"/>
    <property type="match status" value="1"/>
</dbReference>
<accession>A0A2S6NIA5</accession>
<name>A0A2S6NIA5_RHOGL</name>
<dbReference type="InterPro" id="IPR024535">
    <property type="entry name" value="RHGA/B-epi-like_pectate_lyase"/>
</dbReference>
<gene>
    <name evidence="2" type="ORF">CCS01_11225</name>
</gene>
<dbReference type="InterPro" id="IPR011050">
    <property type="entry name" value="Pectin_lyase_fold/virulence"/>
</dbReference>
<proteinExistence type="predicted"/>
<dbReference type="InterPro" id="IPR012334">
    <property type="entry name" value="Pectin_lyas_fold"/>
</dbReference>
<dbReference type="EMBL" id="NHRY01000114">
    <property type="protein sequence ID" value="PPQ34335.1"/>
    <property type="molecule type" value="Genomic_DNA"/>
</dbReference>
<dbReference type="SUPFAM" id="SSF51126">
    <property type="entry name" value="Pectin lyase-like"/>
    <property type="match status" value="1"/>
</dbReference>
<comment type="caution">
    <text evidence="2">The sequence shown here is derived from an EMBL/GenBank/DDBJ whole genome shotgun (WGS) entry which is preliminary data.</text>
</comment>
<organism evidence="2 3">
    <name type="scientific">Rhodopila globiformis</name>
    <name type="common">Rhodopseudomonas globiformis</name>
    <dbReference type="NCBI Taxonomy" id="1071"/>
    <lineage>
        <taxon>Bacteria</taxon>
        <taxon>Pseudomonadati</taxon>
        <taxon>Pseudomonadota</taxon>
        <taxon>Alphaproteobacteria</taxon>
        <taxon>Acetobacterales</taxon>
        <taxon>Acetobacteraceae</taxon>
        <taxon>Rhodopila</taxon>
    </lineage>
</organism>
<feature type="domain" description="Rhamnogalacturonase A/B/Epimerase-like pectate lyase" evidence="1">
    <location>
        <begin position="457"/>
        <end position="491"/>
    </location>
</feature>
<evidence type="ECO:0000259" key="1">
    <source>
        <dbReference type="Pfam" id="PF12708"/>
    </source>
</evidence>
<dbReference type="Proteomes" id="UP000239724">
    <property type="component" value="Unassembled WGS sequence"/>
</dbReference>
<reference evidence="2 3" key="1">
    <citation type="journal article" date="2018" name="Arch. Microbiol.">
        <title>New insights into the metabolic potential of the phototrophic purple bacterium Rhodopila globiformis DSM 161(T) from its draft genome sequence and evidence for a vanadium-dependent nitrogenase.</title>
        <authorList>
            <person name="Imhoff J.F."/>
            <person name="Rahn T."/>
            <person name="Kunzel S."/>
            <person name="Neulinger S.C."/>
        </authorList>
    </citation>
    <scope>NUCLEOTIDE SEQUENCE [LARGE SCALE GENOMIC DNA]</scope>
    <source>
        <strain evidence="2 3">DSM 161</strain>
    </source>
</reference>
<protein>
    <recommendedName>
        <fullName evidence="1">Rhamnogalacturonase A/B/Epimerase-like pectate lyase domain-containing protein</fullName>
    </recommendedName>
</protein>
<evidence type="ECO:0000313" key="2">
    <source>
        <dbReference type="EMBL" id="PPQ34335.1"/>
    </source>
</evidence>
<sequence>MVAATGATNYQKLADLAAAMVPVSGGTLTGQLVLAGAPASAAAAADKAYVDQQVSTALPLTGGSMLGVLKLAAAPQGPMDSATKGYADAVAAGLLPLSGGSLSGALLLNGDPASSRQAATKNYADLKLSRAGDTLSGMLALAADPTLALQAATKNYVDVQVGGALPRSGGTLLGSLFLASDPSMNAQAATKQYVDQRVLRSGDTLTGALTLAADPVLANQAATKNYVDTHIGGALPLNGFSMTGALLLGSDPTVGLQASTKQYVDLCVARTGDSLTGALYLASSPTSPLQAATKQYVDGAVANYVKPAGVTFTGPVVLAFDPALPTQAATKEYVDTRVLRAGDTLSGPLILSADPLMSAQAATKNYVDTKLLGALSLSGGSLNGALSLSADPTTASQAATKHYVDGQVATALSLGGGTLTGALVLSGAPTVPLQAATKSYVDANPNAQGVINVVLPPYGAKLDGVTDDTAAFKAAYQAAPAGSTIYVPHGTTVLQPPGSWGIATTKRVKWVVDGTVLADGTPLAAAIPNGGAPAAFALPGIVVGSTSSGISSSQASSQPTDFAVNQSCYIVGHAGGQNGVVTTNTRNDTIIYNSPGNYIWGGLDRLIWTGIQTPVASTAAQHVGRYIQTLRQSATIGSNGQYLPQPQLWATCIEYRDTTGNPSSAVNASITTEMDWFGNGLDDANSRQIQSLVVGQHNTSGAAVEVSTVVGVYLASGSSGSAKTVFAIGIPFSNAVLDTTCARSIGSAPAIRLAAGHAISFEQTNNNKLLFDSTTGTLRWNQGALSYPVGKGIAVGAPNVYSASATLPNYITGNIVFLTGTGSFTITLPAASTVASGTGYTFSVVGTPSVSIVPSGADTIDCGPVVLHANDRYHIVSDGASCWREIFRTNAVSPRFIAPPVLPSYTVATLPAGMPAGAQAFASNGRKPGESTGLGTGVQVYYDGTKWATIYNGLAVAA</sequence>